<dbReference type="EMBL" id="BONV01000026">
    <property type="protein sequence ID" value="GIG82059.1"/>
    <property type="molecule type" value="Genomic_DNA"/>
</dbReference>
<evidence type="ECO:0000256" key="2">
    <source>
        <dbReference type="ARBA" id="ARBA00004496"/>
    </source>
</evidence>
<dbReference type="Gene3D" id="3.40.50.1100">
    <property type="match status" value="2"/>
</dbReference>
<dbReference type="Pfam" id="PF00291">
    <property type="entry name" value="PALP"/>
    <property type="match status" value="1"/>
</dbReference>
<dbReference type="InterPro" id="IPR050214">
    <property type="entry name" value="Cys_Synth/Cystath_Beta-Synth"/>
</dbReference>
<dbReference type="Proteomes" id="UP000630097">
    <property type="component" value="Unassembled WGS sequence"/>
</dbReference>
<evidence type="ECO:0000256" key="3">
    <source>
        <dbReference type="ARBA" id="ARBA00022490"/>
    </source>
</evidence>
<keyword evidence="10" id="KW-1185">Reference proteome</keyword>
<evidence type="ECO:0000313" key="10">
    <source>
        <dbReference type="Proteomes" id="UP000630097"/>
    </source>
</evidence>
<sequence>MANLTRYSIGMKHVNRHDPVTRAWAADAILAVEADTNRSCDTHLHVFPLPSHWGVDLYLKDESVHPTGSLKHRLARSLFLYGLANGWIGPTTTIIEASSGSTAVSEAYFARLLGLPFIAVIPATTSPEKREIIEFYGGKCHLVEDPGAIYEESRKLAWVTGGHYMDQFTYAERATDWRGNNNIAESIFQQMTHERHPEPAWIVVGAGTGGTSATVGRYIRYRRHSTRLCVADPEGSAFFPSWISGDDLTTGPGSGIEGIGRPRVEPSFLPTVIDRMTQVPDAVSIAAMHWVKEVTRRDVGGSTGTNIAAAVEIVKEMRARGEQGSVVTLICDGGERYRDTYGDDRWLADKGIDIEPHLADLRQFMRS</sequence>
<keyword evidence="4 7" id="KW-0663">Pyridoxal phosphate</keyword>
<comment type="subcellular location">
    <subcellularLocation>
        <location evidence="2">Cytoplasm</location>
    </subcellularLocation>
</comment>
<dbReference type="GO" id="GO:0005737">
    <property type="term" value="C:cytoplasm"/>
    <property type="evidence" value="ECO:0007669"/>
    <property type="project" value="UniProtKB-SubCell"/>
</dbReference>
<protein>
    <recommendedName>
        <fullName evidence="7">L-cysteine desulfhydrase Cds1</fullName>
        <ecNumber evidence="7">4.4.1.1</ecNumber>
    </recommendedName>
</protein>
<comment type="similarity">
    <text evidence="7">Belongs to the cysteine synthase/cystathionine beta-synthase family. Cds1 subfamily.</text>
</comment>
<comment type="function">
    <text evidence="7">A cysteine desulfhydrase that generates hydrogen sulfide, H(2)S. The H(2)S produced by this enzyme modulates the balance between respiration and glycolysis, and contributes to redox homeostasis. Probably eliminates toxic levels of Cys (which can induce oxidative stress).</text>
</comment>
<keyword evidence="5 7" id="KW-0456">Lyase</keyword>
<dbReference type="HAMAP" id="MF_00868">
    <property type="entry name" value="Cds1"/>
    <property type="match status" value="1"/>
</dbReference>
<evidence type="ECO:0000259" key="8">
    <source>
        <dbReference type="Pfam" id="PF00291"/>
    </source>
</evidence>
<evidence type="ECO:0000256" key="6">
    <source>
        <dbReference type="ARBA" id="ARBA00055251"/>
    </source>
</evidence>
<accession>A0A8J3PVW8</accession>
<dbReference type="FunFam" id="3.40.50.1100:FF:000015">
    <property type="entry name" value="Cysteine synthase B"/>
    <property type="match status" value="1"/>
</dbReference>
<dbReference type="GO" id="GO:0016829">
    <property type="term" value="F:lyase activity"/>
    <property type="evidence" value="ECO:0007669"/>
    <property type="project" value="UniProtKB-KW"/>
</dbReference>
<comment type="catalytic activity">
    <reaction evidence="7">
        <text>L-cysteine + H2O = hydrogen sulfide + pyruvate + NH4(+) + H(+)</text>
        <dbReference type="Rhea" id="RHEA:24931"/>
        <dbReference type="ChEBI" id="CHEBI:15361"/>
        <dbReference type="ChEBI" id="CHEBI:15377"/>
        <dbReference type="ChEBI" id="CHEBI:15378"/>
        <dbReference type="ChEBI" id="CHEBI:28938"/>
        <dbReference type="ChEBI" id="CHEBI:29919"/>
        <dbReference type="ChEBI" id="CHEBI:35235"/>
        <dbReference type="EC" id="4.4.1.1"/>
    </reaction>
</comment>
<proteinExistence type="inferred from homology"/>
<evidence type="ECO:0000256" key="4">
    <source>
        <dbReference type="ARBA" id="ARBA00022898"/>
    </source>
</evidence>
<reference evidence="9 10" key="1">
    <citation type="submission" date="2021-01" db="EMBL/GenBank/DDBJ databases">
        <title>Whole genome shotgun sequence of Planotetraspora kaengkrachanensis NBRC 104272.</title>
        <authorList>
            <person name="Komaki H."/>
            <person name="Tamura T."/>
        </authorList>
    </citation>
    <scope>NUCLEOTIDE SEQUENCE [LARGE SCALE GENOMIC DNA]</scope>
    <source>
        <strain evidence="9 10">NBRC 104272</strain>
    </source>
</reference>
<feature type="modified residue" description="N6-(pyridoxal phosphate)lysine" evidence="7">
    <location>
        <position position="71"/>
    </location>
</feature>
<gene>
    <name evidence="7" type="primary">cds1</name>
    <name evidence="9" type="ORF">Pka01_51860</name>
</gene>
<evidence type="ECO:0000313" key="9">
    <source>
        <dbReference type="EMBL" id="GIG82059.1"/>
    </source>
</evidence>
<dbReference type="SUPFAM" id="SSF53686">
    <property type="entry name" value="Tryptophan synthase beta subunit-like PLP-dependent enzymes"/>
    <property type="match status" value="1"/>
</dbReference>
<dbReference type="InterPro" id="IPR001926">
    <property type="entry name" value="TrpB-like_PALP"/>
</dbReference>
<feature type="domain" description="Tryptophan synthase beta chain-like PALP" evidence="8">
    <location>
        <begin position="48"/>
        <end position="332"/>
    </location>
</feature>
<comment type="function">
    <text evidence="6">A cysteine desulfhydrase that generates hydrogen sulfide, H(2)S. The H(2)S produced by this enzyme stimulates respiration in M.tuberculosis, mediated primarily via cytochrome bd with a lesser contribution from cytochrome bc1/aa3. H(2)S modulates the balance between respiration and glycolysis, and also contributes to redox homeostasis. Probably eliminates toxic levels of Cys (which can induce oxidative stress).</text>
</comment>
<name>A0A8J3PVW8_9ACTN</name>
<dbReference type="AlphaFoldDB" id="A0A8J3PVW8"/>
<dbReference type="InterPro" id="IPR047586">
    <property type="entry name" value="Cds1"/>
</dbReference>
<dbReference type="EC" id="4.4.1.1" evidence="7"/>
<dbReference type="InterPro" id="IPR036052">
    <property type="entry name" value="TrpB-like_PALP_sf"/>
</dbReference>
<evidence type="ECO:0000256" key="5">
    <source>
        <dbReference type="ARBA" id="ARBA00023239"/>
    </source>
</evidence>
<evidence type="ECO:0000256" key="7">
    <source>
        <dbReference type="HAMAP-Rule" id="MF_00868"/>
    </source>
</evidence>
<keyword evidence="3 7" id="KW-0963">Cytoplasm</keyword>
<dbReference type="GO" id="GO:0030170">
    <property type="term" value="F:pyridoxal phosphate binding"/>
    <property type="evidence" value="ECO:0007669"/>
    <property type="project" value="UniProtKB-UniRule"/>
</dbReference>
<dbReference type="GO" id="GO:0019450">
    <property type="term" value="P:L-cysteine catabolic process to pyruvate"/>
    <property type="evidence" value="ECO:0007669"/>
    <property type="project" value="UniProtKB-UniRule"/>
</dbReference>
<comment type="cofactor">
    <cofactor evidence="1 7">
        <name>pyridoxal 5'-phosphate</name>
        <dbReference type="ChEBI" id="CHEBI:597326"/>
    </cofactor>
</comment>
<comment type="caution">
    <text evidence="9">The sequence shown here is derived from an EMBL/GenBank/DDBJ whole genome shotgun (WGS) entry which is preliminary data.</text>
</comment>
<dbReference type="PANTHER" id="PTHR10314">
    <property type="entry name" value="CYSTATHIONINE BETA-SYNTHASE"/>
    <property type="match status" value="1"/>
</dbReference>
<organism evidence="9 10">
    <name type="scientific">Planotetraspora kaengkrachanensis</name>
    <dbReference type="NCBI Taxonomy" id="575193"/>
    <lineage>
        <taxon>Bacteria</taxon>
        <taxon>Bacillati</taxon>
        <taxon>Actinomycetota</taxon>
        <taxon>Actinomycetes</taxon>
        <taxon>Streptosporangiales</taxon>
        <taxon>Streptosporangiaceae</taxon>
        <taxon>Planotetraspora</taxon>
    </lineage>
</organism>
<evidence type="ECO:0000256" key="1">
    <source>
        <dbReference type="ARBA" id="ARBA00001933"/>
    </source>
</evidence>